<reference evidence="16 17" key="1">
    <citation type="submission" date="2015-09" db="EMBL/GenBank/DDBJ databases">
        <title>Genome announcement of multiple Pseudomonas syringae strains.</title>
        <authorList>
            <person name="Thakur S."/>
            <person name="Wang P.W."/>
            <person name="Gong Y."/>
            <person name="Weir B.S."/>
            <person name="Guttman D.S."/>
        </authorList>
    </citation>
    <scope>NUCLEOTIDE SEQUENCE [LARGE SCALE GENOMIC DNA]</scope>
    <source>
        <strain evidence="16 17">ICMP6289</strain>
    </source>
</reference>
<evidence type="ECO:0000256" key="2">
    <source>
        <dbReference type="ARBA" id="ARBA00022490"/>
    </source>
</evidence>
<dbReference type="CDD" id="cd23945">
    <property type="entry name" value="PAPS_reductase"/>
    <property type="match status" value="1"/>
</dbReference>
<dbReference type="PIRSF" id="PIRSF000857">
    <property type="entry name" value="PAPS_reductase"/>
    <property type="match status" value="1"/>
</dbReference>
<dbReference type="InterPro" id="IPR011798">
    <property type="entry name" value="APS_reductase"/>
</dbReference>
<dbReference type="GO" id="GO:0004604">
    <property type="term" value="F:phosphoadenylyl-sulfate reductase (thioredoxin) activity"/>
    <property type="evidence" value="ECO:0007669"/>
    <property type="project" value="UniProtKB-UniRule"/>
</dbReference>
<dbReference type="AlphaFoldDB" id="A0A0P9UCR3"/>
<dbReference type="Proteomes" id="UP000050455">
    <property type="component" value="Unassembled WGS sequence"/>
</dbReference>
<keyword evidence="5 14" id="KW-0408">Iron</keyword>
<dbReference type="InterPro" id="IPR004511">
    <property type="entry name" value="PAPS/APS_Rdtase"/>
</dbReference>
<evidence type="ECO:0000256" key="6">
    <source>
        <dbReference type="ARBA" id="ARBA00023014"/>
    </source>
</evidence>
<evidence type="ECO:0000256" key="11">
    <source>
        <dbReference type="ARBA" id="ARBA00030894"/>
    </source>
</evidence>
<feature type="binding site" evidence="14">
    <location>
        <position position="235"/>
    </location>
    <ligand>
        <name>[4Fe-4S] cluster</name>
        <dbReference type="ChEBI" id="CHEBI:49883"/>
    </ligand>
</feature>
<feature type="binding site" evidence="14">
    <location>
        <position position="146"/>
    </location>
    <ligand>
        <name>[4Fe-4S] cluster</name>
        <dbReference type="ChEBI" id="CHEBI:49883"/>
    </ligand>
</feature>
<keyword evidence="3 14" id="KW-0479">Metal-binding</keyword>
<evidence type="ECO:0000256" key="7">
    <source>
        <dbReference type="ARBA" id="ARBA00024298"/>
    </source>
</evidence>
<dbReference type="GO" id="GO:0043866">
    <property type="term" value="F:adenylyl-sulfate reductase (thioredoxin) activity"/>
    <property type="evidence" value="ECO:0007669"/>
    <property type="project" value="UniProtKB-EC"/>
</dbReference>
<dbReference type="EC" id="1.8.4.10" evidence="9 14"/>
<comment type="subcellular location">
    <subcellularLocation>
        <location evidence="14">Cytoplasm</location>
    </subcellularLocation>
</comment>
<organism evidence="16 17">
    <name type="scientific">Pseudomonas meliae</name>
    <dbReference type="NCBI Taxonomy" id="86176"/>
    <lineage>
        <taxon>Bacteria</taxon>
        <taxon>Pseudomonadati</taxon>
        <taxon>Pseudomonadota</taxon>
        <taxon>Gammaproteobacteria</taxon>
        <taxon>Pseudomonadales</taxon>
        <taxon>Pseudomonadaceae</taxon>
        <taxon>Pseudomonas</taxon>
    </lineage>
</organism>
<evidence type="ECO:0000256" key="13">
    <source>
        <dbReference type="ARBA" id="ARBA00048441"/>
    </source>
</evidence>
<proteinExistence type="inferred from homology"/>
<feature type="domain" description="Phosphoadenosine phosphosulphate reductase" evidence="15">
    <location>
        <begin position="64"/>
        <end position="241"/>
    </location>
</feature>
<dbReference type="PANTHER" id="PTHR46482:SF9">
    <property type="entry name" value="5'-ADENYLYLSULFATE REDUCTASE 1, CHLOROPLASTIC"/>
    <property type="match status" value="1"/>
</dbReference>
<comment type="cofactor">
    <cofactor evidence="14">
        <name>[4Fe-4S] cluster</name>
        <dbReference type="ChEBI" id="CHEBI:49883"/>
    </cofactor>
    <text evidence="14">Binds 1 [4Fe-4S] cluster per subunit.</text>
</comment>
<evidence type="ECO:0000313" key="17">
    <source>
        <dbReference type="Proteomes" id="UP000050455"/>
    </source>
</evidence>
<dbReference type="GO" id="GO:0005737">
    <property type="term" value="C:cytoplasm"/>
    <property type="evidence" value="ECO:0007669"/>
    <property type="project" value="UniProtKB-SubCell"/>
</dbReference>
<keyword evidence="6 14" id="KW-0411">Iron-sulfur</keyword>
<comment type="similarity">
    <text evidence="1 14">Belongs to the PAPS reductase family. CysH subfamily.</text>
</comment>
<evidence type="ECO:0000256" key="8">
    <source>
        <dbReference type="ARBA" id="ARBA00024327"/>
    </source>
</evidence>
<accession>A0A0P9UCR3</accession>
<evidence type="ECO:0000256" key="3">
    <source>
        <dbReference type="ARBA" id="ARBA00022723"/>
    </source>
</evidence>
<dbReference type="NCBIfam" id="TIGR02055">
    <property type="entry name" value="APS_reductase"/>
    <property type="match status" value="1"/>
</dbReference>
<keyword evidence="4 14" id="KW-0560">Oxidoreductase</keyword>
<keyword evidence="2 14" id="KW-0963">Cytoplasm</keyword>
<comment type="function">
    <text evidence="7 14">Catalyzes the formation of sulfite from adenosine 5'-phosphosulfate (APS) using thioredoxin as an electron donor.</text>
</comment>
<evidence type="ECO:0000256" key="5">
    <source>
        <dbReference type="ARBA" id="ARBA00023004"/>
    </source>
</evidence>
<evidence type="ECO:0000256" key="4">
    <source>
        <dbReference type="ARBA" id="ARBA00023002"/>
    </source>
</evidence>
<evidence type="ECO:0000256" key="12">
    <source>
        <dbReference type="ARBA" id="ARBA00032041"/>
    </source>
</evidence>
<dbReference type="NCBIfam" id="TIGR00434">
    <property type="entry name" value="cysH"/>
    <property type="match status" value="1"/>
</dbReference>
<feature type="binding site" evidence="14">
    <location>
        <position position="238"/>
    </location>
    <ligand>
        <name>[4Fe-4S] cluster</name>
        <dbReference type="ChEBI" id="CHEBI:49883"/>
    </ligand>
</feature>
<dbReference type="SUPFAM" id="SSF52402">
    <property type="entry name" value="Adenine nucleotide alpha hydrolases-like"/>
    <property type="match status" value="1"/>
</dbReference>
<dbReference type="NCBIfam" id="NF002537">
    <property type="entry name" value="PRK02090.1"/>
    <property type="match status" value="1"/>
</dbReference>
<protein>
    <recommendedName>
        <fullName evidence="10 14">Adenosine 5'-phosphosulfate reductase</fullName>
        <shortName evidence="14">APS reductase</shortName>
        <ecNumber evidence="9 14">1.8.4.10</ecNumber>
    </recommendedName>
    <alternativeName>
        <fullName evidence="12 14">5'-adenylylsulfate reductase</fullName>
    </alternativeName>
    <alternativeName>
        <fullName evidence="11 14">Thioredoxin-dependent 5'-adenylylsulfate reductase</fullName>
    </alternativeName>
</protein>
<evidence type="ECO:0000256" key="10">
    <source>
        <dbReference type="ARBA" id="ARBA00029514"/>
    </source>
</evidence>
<evidence type="ECO:0000313" key="16">
    <source>
        <dbReference type="EMBL" id="KPX85997.1"/>
    </source>
</evidence>
<dbReference type="InterPro" id="IPR002500">
    <property type="entry name" value="PAPS_reduct_dom"/>
</dbReference>
<comment type="catalytic activity">
    <reaction evidence="13 14">
        <text>[thioredoxin]-disulfide + sulfite + AMP + 2 H(+) = adenosine 5'-phosphosulfate + [thioredoxin]-dithiol</text>
        <dbReference type="Rhea" id="RHEA:21976"/>
        <dbReference type="Rhea" id="RHEA-COMP:10698"/>
        <dbReference type="Rhea" id="RHEA-COMP:10700"/>
        <dbReference type="ChEBI" id="CHEBI:15378"/>
        <dbReference type="ChEBI" id="CHEBI:17359"/>
        <dbReference type="ChEBI" id="CHEBI:29950"/>
        <dbReference type="ChEBI" id="CHEBI:50058"/>
        <dbReference type="ChEBI" id="CHEBI:58243"/>
        <dbReference type="ChEBI" id="CHEBI:456215"/>
        <dbReference type="EC" id="1.8.4.10"/>
    </reaction>
</comment>
<name>A0A0P9UCR3_9PSED</name>
<dbReference type="InterPro" id="IPR014729">
    <property type="entry name" value="Rossmann-like_a/b/a_fold"/>
</dbReference>
<sequence length="274" mass="31328">MVTATEQRILLPLLPSRALKRHSCILGSRLMSQPFDVAELATTYANKSAQDILKLAFEHFGDELWISFSGAEDVVLVDMAWKLNKNVKVFSLDTGRLHPETYRFIEQVRDHYKIEIEIISPDQSKLDPFVKEKGLFSFYRDGHGECCGVRKIEPLRRKLSGVTAWATGQRRDQSPGTRSAVAALEIDSAFSTAERTLYKFNPLAQMSSEEIWGYIRMLELPYNSLHERGFISIGCEPCTRPVLPNQHEREGRWWWEEATQKECGLHAGNLIARN</sequence>
<dbReference type="GO" id="GO:0019344">
    <property type="term" value="P:cysteine biosynthetic process"/>
    <property type="evidence" value="ECO:0007669"/>
    <property type="project" value="InterPro"/>
</dbReference>
<comment type="caution">
    <text evidence="16">The sequence shown here is derived from an EMBL/GenBank/DDBJ whole genome shotgun (WGS) entry which is preliminary data.</text>
</comment>
<dbReference type="GO" id="GO:0046872">
    <property type="term" value="F:metal ion binding"/>
    <property type="evidence" value="ECO:0007669"/>
    <property type="project" value="UniProtKB-KW"/>
</dbReference>
<evidence type="ECO:0000256" key="14">
    <source>
        <dbReference type="HAMAP-Rule" id="MF_00063"/>
    </source>
</evidence>
<evidence type="ECO:0000256" key="1">
    <source>
        <dbReference type="ARBA" id="ARBA00009732"/>
    </source>
</evidence>
<dbReference type="PATRIC" id="fig|86176.4.peg.86"/>
<comment type="pathway">
    <text evidence="8 14">Sulfur metabolism; hydrogen sulfide biosynthesis; sulfite from sulfate.</text>
</comment>
<dbReference type="HAMAP" id="MF_00063">
    <property type="entry name" value="CysH"/>
    <property type="match status" value="1"/>
</dbReference>
<feature type="active site" description="Nucleophile; cysteine thiosulfonate intermediate" evidence="14">
    <location>
        <position position="263"/>
    </location>
</feature>
<evidence type="ECO:0000256" key="9">
    <source>
        <dbReference type="ARBA" id="ARBA00024386"/>
    </source>
</evidence>
<dbReference type="EMBL" id="LJQT01000310">
    <property type="protein sequence ID" value="KPX85997.1"/>
    <property type="molecule type" value="Genomic_DNA"/>
</dbReference>
<feature type="binding site" evidence="14">
    <location>
        <position position="147"/>
    </location>
    <ligand>
        <name>[4Fe-4S] cluster</name>
        <dbReference type="ChEBI" id="CHEBI:49883"/>
    </ligand>
</feature>
<dbReference type="Pfam" id="PF01507">
    <property type="entry name" value="PAPS_reduct"/>
    <property type="match status" value="1"/>
</dbReference>
<gene>
    <name evidence="14" type="primary">cysH</name>
    <name evidence="16" type="ORF">ALO64_00081</name>
</gene>
<dbReference type="Gene3D" id="3.40.50.620">
    <property type="entry name" value="HUPs"/>
    <property type="match status" value="1"/>
</dbReference>
<dbReference type="GO" id="GO:0070814">
    <property type="term" value="P:hydrogen sulfide biosynthetic process"/>
    <property type="evidence" value="ECO:0007669"/>
    <property type="project" value="UniProtKB-UniRule"/>
</dbReference>
<dbReference type="GO" id="GO:0051539">
    <property type="term" value="F:4 iron, 4 sulfur cluster binding"/>
    <property type="evidence" value="ECO:0007669"/>
    <property type="project" value="UniProtKB-UniRule"/>
</dbReference>
<evidence type="ECO:0000259" key="15">
    <source>
        <dbReference type="Pfam" id="PF01507"/>
    </source>
</evidence>
<keyword evidence="17" id="KW-1185">Reference proteome</keyword>
<dbReference type="GO" id="GO:0019379">
    <property type="term" value="P:sulfate assimilation, phosphoadenylyl sulfate reduction by phosphoadenylyl-sulfate reductase (thioredoxin)"/>
    <property type="evidence" value="ECO:0007669"/>
    <property type="project" value="UniProtKB-UniRule"/>
</dbReference>
<dbReference type="PANTHER" id="PTHR46482">
    <property type="entry name" value="5'-ADENYLYLSULFATE REDUCTASE 3, CHLOROPLASTIC"/>
    <property type="match status" value="1"/>
</dbReference>